<dbReference type="Pfam" id="PF22990">
    <property type="entry name" value="ABHD16_N"/>
    <property type="match status" value="1"/>
</dbReference>
<evidence type="ECO:0000313" key="5">
    <source>
        <dbReference type="Proteomes" id="UP000015104"/>
    </source>
</evidence>
<dbReference type="PANTHER" id="PTHR12277:SF72">
    <property type="entry name" value="BAT5L PROTEIN"/>
    <property type="match status" value="1"/>
</dbReference>
<dbReference type="GO" id="GO:0052651">
    <property type="term" value="P:monoacylglycerol catabolic process"/>
    <property type="evidence" value="ECO:0007669"/>
    <property type="project" value="TreeGrafter"/>
</dbReference>
<feature type="domain" description="AB hydrolase-1" evidence="2">
    <location>
        <begin position="264"/>
        <end position="397"/>
    </location>
</feature>
<gene>
    <name evidence="4" type="primary">107371156</name>
</gene>
<dbReference type="GO" id="GO:0004620">
    <property type="term" value="F:phospholipase activity"/>
    <property type="evidence" value="ECO:0007669"/>
    <property type="project" value="TreeGrafter"/>
</dbReference>
<accession>T1JVE6</accession>
<feature type="transmembrane region" description="Helical" evidence="1">
    <location>
        <begin position="41"/>
        <end position="64"/>
    </location>
</feature>
<dbReference type="GO" id="GO:0047372">
    <property type="term" value="F:monoacylglycerol lipase activity"/>
    <property type="evidence" value="ECO:0007669"/>
    <property type="project" value="TreeGrafter"/>
</dbReference>
<feature type="transmembrane region" description="Helical" evidence="1">
    <location>
        <begin position="84"/>
        <end position="101"/>
    </location>
</feature>
<keyword evidence="1" id="KW-0812">Transmembrane</keyword>
<dbReference type="Pfam" id="PF00561">
    <property type="entry name" value="Abhydrolase_1"/>
    <property type="match status" value="1"/>
</dbReference>
<dbReference type="InterPro" id="IPR000073">
    <property type="entry name" value="AB_hydrolase_1"/>
</dbReference>
<keyword evidence="1" id="KW-0472">Membrane</keyword>
<dbReference type="GO" id="GO:0006660">
    <property type="term" value="P:phosphatidylserine catabolic process"/>
    <property type="evidence" value="ECO:0007669"/>
    <property type="project" value="TreeGrafter"/>
</dbReference>
<dbReference type="AlphaFoldDB" id="T1JVE6"/>
<evidence type="ECO:0000259" key="3">
    <source>
        <dbReference type="Pfam" id="PF22990"/>
    </source>
</evidence>
<dbReference type="OrthoDB" id="6412627at2759"/>
<keyword evidence="5" id="KW-1185">Reference proteome</keyword>
<dbReference type="EnsemblMetazoa" id="tetur02g04320.1">
    <property type="protein sequence ID" value="tetur02g04320.1"/>
    <property type="gene ID" value="tetur02g04320"/>
</dbReference>
<keyword evidence="1" id="KW-1133">Transmembrane helix</keyword>
<name>T1JVE6_TETUR</name>
<dbReference type="EMBL" id="CAEY01000792">
    <property type="status" value="NOT_ANNOTATED_CDS"/>
    <property type="molecule type" value="Genomic_DNA"/>
</dbReference>
<dbReference type="PANTHER" id="PTHR12277">
    <property type="entry name" value="ALPHA/BETA HYDROLASE DOMAIN-CONTAINING PROTEIN"/>
    <property type="match status" value="1"/>
</dbReference>
<dbReference type="GO" id="GO:0012505">
    <property type="term" value="C:endomembrane system"/>
    <property type="evidence" value="ECO:0007669"/>
    <property type="project" value="TreeGrafter"/>
</dbReference>
<dbReference type="HOGENOM" id="CLU_040705_2_0_1"/>
<evidence type="ECO:0000256" key="1">
    <source>
        <dbReference type="SAM" id="Phobius"/>
    </source>
</evidence>
<proteinExistence type="predicted"/>
<dbReference type="SUPFAM" id="SSF53474">
    <property type="entry name" value="alpha/beta-Hydrolases"/>
    <property type="match status" value="1"/>
</dbReference>
<reference evidence="4" key="2">
    <citation type="submission" date="2015-06" db="UniProtKB">
        <authorList>
            <consortium name="EnsemblMetazoa"/>
        </authorList>
    </citation>
    <scope>IDENTIFICATION</scope>
</reference>
<dbReference type="OMA" id="THCTQLP"/>
<organism evidence="4 5">
    <name type="scientific">Tetranychus urticae</name>
    <name type="common">Two-spotted spider mite</name>
    <dbReference type="NCBI Taxonomy" id="32264"/>
    <lineage>
        <taxon>Eukaryota</taxon>
        <taxon>Metazoa</taxon>
        <taxon>Ecdysozoa</taxon>
        <taxon>Arthropoda</taxon>
        <taxon>Chelicerata</taxon>
        <taxon>Arachnida</taxon>
        <taxon>Acari</taxon>
        <taxon>Acariformes</taxon>
        <taxon>Trombidiformes</taxon>
        <taxon>Prostigmata</taxon>
        <taxon>Eleutherengona</taxon>
        <taxon>Raphignathae</taxon>
        <taxon>Tetranychoidea</taxon>
        <taxon>Tetranychidae</taxon>
        <taxon>Tetranychus</taxon>
    </lineage>
</organism>
<dbReference type="InterPro" id="IPR054518">
    <property type="entry name" value="ABHD16_N"/>
</dbReference>
<evidence type="ECO:0000313" key="4">
    <source>
        <dbReference type="EnsemblMetazoa" id="tetur02g04320.1"/>
    </source>
</evidence>
<dbReference type="eggNOG" id="KOG1553">
    <property type="taxonomic scope" value="Eukaryota"/>
</dbReference>
<dbReference type="KEGG" id="tut:107371156"/>
<protein>
    <submittedName>
        <fullName evidence="4">Uncharacterized protein</fullName>
    </submittedName>
</protein>
<dbReference type="Gene3D" id="3.40.50.1820">
    <property type="entry name" value="alpha/beta hydrolase"/>
    <property type="match status" value="1"/>
</dbReference>
<sequence>MLNSSFLNCIFGPRLYRVHGSAELTGRDYQAKAIESLSDRIIRIVAFTCSVGFYSSPILLFFLHRRGIITLSPNVSVSNEYVSTVVRLGGLISIAAFVAFLSRGVSRMRNNDYVDFVSVLNRIKKMSPEEQKNSKSLLHQYDFDFAYWPVDFKWNESKFANAAKPPAPLQRRTRRSDDTLMNKLIALPCNVMTFLVAQTIGRRMIYPGSVSLLQTLVHPGLVDGRKRLVERHNGRRYKLLAQNGDEIDTMFVDRRSRSSMGQTLVICCEGNAGFYETGITVTPLHTDYSVLGWNHPGFGGSTGLPFPENEVSAVDVVVKFAIDKLGFSEKSIIIMGWSIGGYTASWAAMTYPDIKGLILDACFDDISPLALAKMPSLWTPLVIPLVKNYFNLNVSAHLDRYSGPVLIIRRTQDEIINTSEDEPTKTNRANDILFKLFKARFPILMEDEKVCETLEQWLSGGLENQRLISRNKNVDPASCMSVLKSFIKEDEENRSQYPLMVGENLEVSQKIQLSLFLASKHFVDFNEQHCAPLPTQIFSEPWNLFNAVKNSSSL</sequence>
<dbReference type="Proteomes" id="UP000015104">
    <property type="component" value="Unassembled WGS sequence"/>
</dbReference>
<feature type="domain" description="Phosphatidylserine Lipase ABHD16 N-terminal" evidence="3">
    <location>
        <begin position="5"/>
        <end position="144"/>
    </location>
</feature>
<feature type="transmembrane region" description="Helical" evidence="1">
    <location>
        <begin position="180"/>
        <end position="201"/>
    </location>
</feature>
<evidence type="ECO:0000259" key="2">
    <source>
        <dbReference type="Pfam" id="PF00561"/>
    </source>
</evidence>
<reference evidence="5" key="1">
    <citation type="submission" date="2011-08" db="EMBL/GenBank/DDBJ databases">
        <authorList>
            <person name="Rombauts S."/>
        </authorList>
    </citation>
    <scope>NUCLEOTIDE SEQUENCE</scope>
    <source>
        <strain evidence="5">London</strain>
    </source>
</reference>
<dbReference type="InterPro" id="IPR029058">
    <property type="entry name" value="AB_hydrolase_fold"/>
</dbReference>